<name>A0A060QIK9_9PROT</name>
<gene>
    <name evidence="1" type="ORF">ASAP_2964</name>
</gene>
<dbReference type="Pfam" id="PF06864">
    <property type="entry name" value="PAP_PilO"/>
    <property type="match status" value="1"/>
</dbReference>
<dbReference type="EMBL" id="CBLX010000025">
    <property type="protein sequence ID" value="CDG41009.1"/>
    <property type="molecule type" value="Genomic_DNA"/>
</dbReference>
<reference evidence="1 2" key="1">
    <citation type="journal article" date="2014" name="Genome Biol. Evol.">
        <title>Acetic acid bacteria genomes reveal functional traits for adaptation to life in insect guts.</title>
        <authorList>
            <person name="Chouaia B."/>
            <person name="Gaiarsa S."/>
            <person name="Crotti E."/>
            <person name="Comandatore F."/>
            <person name="Degli Esposti M."/>
            <person name="Ricci I."/>
            <person name="Alma A."/>
            <person name="Favia G."/>
            <person name="Bandi C."/>
            <person name="Daffonchio D."/>
        </authorList>
    </citation>
    <scope>NUCLEOTIDE SEQUENCE [LARGE SCALE GENOMIC DNA]</scope>
    <source>
        <strain evidence="1 2">SF2.1</strain>
    </source>
</reference>
<organism evidence="1 2">
    <name type="scientific">Asaia bogorensis</name>
    <dbReference type="NCBI Taxonomy" id="91915"/>
    <lineage>
        <taxon>Bacteria</taxon>
        <taxon>Pseudomonadati</taxon>
        <taxon>Pseudomonadota</taxon>
        <taxon>Alphaproteobacteria</taxon>
        <taxon>Acetobacterales</taxon>
        <taxon>Acetobacteraceae</taxon>
        <taxon>Asaia</taxon>
    </lineage>
</organism>
<evidence type="ECO:0000313" key="2">
    <source>
        <dbReference type="Proteomes" id="UP000027583"/>
    </source>
</evidence>
<comment type="caution">
    <text evidence="1">The sequence shown here is derived from an EMBL/GenBank/DDBJ whole genome shotgun (WGS) entry which is preliminary data.</text>
</comment>
<evidence type="ECO:0000313" key="1">
    <source>
        <dbReference type="EMBL" id="CDG41009.1"/>
    </source>
</evidence>
<dbReference type="AlphaFoldDB" id="A0A060QIK9"/>
<sequence length="404" mass="43776">MSLIFRANDTEWVVGATWMTARNQPGASALRQRARASRATHYVVMKSTPLALGFFDLAAMLTSEGGKKLAFKRGNPLAPLMARTLGADVFAQISLPDGSIWVIATDHDAMLLPGTDRIVASGDIDAFAERFEMGRFSERRLIDGHGLDTILATLKPETVRFHEVSLQAQWKPALAAAATLLIAYEGHHLWRAHVERLQAEQAQREAAASQSIIAEAALRNAPIPPSEWVESCMAGILHQPVFYEGWIQTSWQCADRKLTLEWSRAGGTLTDAPAGIMSADGDRITQTVQLIFHRPARRPHPKGDGTKQLVSWLQALGIRPKITLSQTGGTGTPAPGQPSDISTGVSWVFPSDPRNAFWDEVSGLRIQSLSHQTGVSLTGGVVTTGEGYRMAASVAAPTFQGAQR</sequence>
<dbReference type="Proteomes" id="UP000027583">
    <property type="component" value="Unassembled WGS sequence"/>
</dbReference>
<accession>A0A060QIK9</accession>
<protein>
    <submittedName>
        <fullName evidence="1">Pilin accessory protein</fullName>
    </submittedName>
</protein>
<dbReference type="InterPro" id="IPR009663">
    <property type="entry name" value="PAP_PilO"/>
</dbReference>
<proteinExistence type="predicted"/>
<dbReference type="RefSeq" id="WP_023977703.1">
    <property type="nucleotide sequence ID" value="NZ_CBLX010000025.1"/>
</dbReference>
<reference evidence="1 2" key="2">
    <citation type="journal article" date="2014" name="PLoS ONE">
        <title>Evolution of mitochondria reconstructed from the energy metabolism of living bacteria.</title>
        <authorList>
            <person name="Degli Esposti M."/>
            <person name="Chouaia B."/>
            <person name="Comandatore F."/>
            <person name="Crotti E."/>
            <person name="Sassera D."/>
            <person name="Lievens P.M."/>
            <person name="Daffonchio D."/>
            <person name="Bandi C."/>
        </authorList>
    </citation>
    <scope>NUCLEOTIDE SEQUENCE [LARGE SCALE GENOMIC DNA]</scope>
    <source>
        <strain evidence="1 2">SF2.1</strain>
    </source>
</reference>